<dbReference type="PANTHER" id="PTHR40132:SF1">
    <property type="entry name" value="PRE-MRNA-SPLICING FACTOR 38B"/>
    <property type="match status" value="1"/>
</dbReference>
<reference evidence="2" key="2">
    <citation type="submission" date="2023-05" db="EMBL/GenBank/DDBJ databases">
        <authorList>
            <consortium name="Lawrence Berkeley National Laboratory"/>
            <person name="Steindorff A."/>
            <person name="Hensen N."/>
            <person name="Bonometti L."/>
            <person name="Westerberg I."/>
            <person name="Brannstrom I.O."/>
            <person name="Guillou S."/>
            <person name="Cros-Aarteil S."/>
            <person name="Calhoun S."/>
            <person name="Haridas S."/>
            <person name="Kuo A."/>
            <person name="Mondo S."/>
            <person name="Pangilinan J."/>
            <person name="Riley R."/>
            <person name="Labutti K."/>
            <person name="Andreopoulos B."/>
            <person name="Lipzen A."/>
            <person name="Chen C."/>
            <person name="Yanf M."/>
            <person name="Daum C."/>
            <person name="Ng V."/>
            <person name="Clum A."/>
            <person name="Ohm R."/>
            <person name="Martin F."/>
            <person name="Silar P."/>
            <person name="Natvig D."/>
            <person name="Lalanne C."/>
            <person name="Gautier V."/>
            <person name="Ament-Velasquez S.L."/>
            <person name="Kruys A."/>
            <person name="Hutchinson M.I."/>
            <person name="Powell A.J."/>
            <person name="Barry K."/>
            <person name="Miller A.N."/>
            <person name="Grigoriev I.V."/>
            <person name="Debuchy R."/>
            <person name="Gladieux P."/>
            <person name="Thoren M.H."/>
            <person name="Johannesson H."/>
        </authorList>
    </citation>
    <scope>NUCLEOTIDE SEQUENCE</scope>
    <source>
        <strain evidence="2">CBS 123565</strain>
    </source>
</reference>
<sequence>MDRHNATHHTMLTDDAVAELLAKEASDASMKYSAVGLDAFKSTKPSNKAKPNTRFLGRIIKETTSHNAALLAREAAEAQARLNGLTETEERKRRKFNPSAVDIRRRQLGDISSILQGRKRNKGAEQQDQSSGPDKDQPRERDGKHGLGDVKEEGRRSHRKTGDEATDERRRRRGRSSSPSHRDRRYRHRSPLSNADDDERPRHSRPRREKSGKSHDLIDTKSSRRREYGRLGGDGDPTSKPPKHGSAAKDDESDPLEELIGPAPPSEAPVRPRGRGAIRGSAAVDSRFADDYDPAADAQPEPAGTDDWDEAVETYRDRQKWKQQGADRLREAGFTDEQIKKWEKGGEKDVDDVRWRKAGEKREWDRGKDDTTEL</sequence>
<feature type="region of interest" description="Disordered" evidence="1">
    <location>
        <begin position="83"/>
        <end position="349"/>
    </location>
</feature>
<gene>
    <name evidence="2" type="ORF">BT67DRAFT_442848</name>
</gene>
<comment type="caution">
    <text evidence="2">The sequence shown here is derived from an EMBL/GenBank/DDBJ whole genome shotgun (WGS) entry which is preliminary data.</text>
</comment>
<evidence type="ECO:0008006" key="4">
    <source>
        <dbReference type="Google" id="ProtNLM"/>
    </source>
</evidence>
<proteinExistence type="predicted"/>
<dbReference type="Proteomes" id="UP001304895">
    <property type="component" value="Unassembled WGS sequence"/>
</dbReference>
<evidence type="ECO:0000313" key="3">
    <source>
        <dbReference type="Proteomes" id="UP001304895"/>
    </source>
</evidence>
<dbReference type="PANTHER" id="PTHR40132">
    <property type="entry name" value="PRE-MRNA-SPLICING FACTOR 38B"/>
    <property type="match status" value="1"/>
</dbReference>
<name>A0AAN6ZD15_9PEZI</name>
<organism evidence="2 3">
    <name type="scientific">Trichocladium antarcticum</name>
    <dbReference type="NCBI Taxonomy" id="1450529"/>
    <lineage>
        <taxon>Eukaryota</taxon>
        <taxon>Fungi</taxon>
        <taxon>Dikarya</taxon>
        <taxon>Ascomycota</taxon>
        <taxon>Pezizomycotina</taxon>
        <taxon>Sordariomycetes</taxon>
        <taxon>Sordariomycetidae</taxon>
        <taxon>Sordariales</taxon>
        <taxon>Chaetomiaceae</taxon>
        <taxon>Trichocladium</taxon>
    </lineage>
</organism>
<accession>A0AAN6ZD15</accession>
<protein>
    <recommendedName>
        <fullName evidence="4">Pre-mRNA-splicing factor 38B</fullName>
    </recommendedName>
</protein>
<dbReference type="AlphaFoldDB" id="A0AAN6ZD15"/>
<evidence type="ECO:0000313" key="2">
    <source>
        <dbReference type="EMBL" id="KAK4133401.1"/>
    </source>
</evidence>
<feature type="compositionally biased region" description="Basic and acidic residues" evidence="1">
    <location>
        <begin position="209"/>
        <end position="229"/>
    </location>
</feature>
<dbReference type="EMBL" id="MU853412">
    <property type="protein sequence ID" value="KAK4133401.1"/>
    <property type="molecule type" value="Genomic_DNA"/>
</dbReference>
<evidence type="ECO:0000256" key="1">
    <source>
        <dbReference type="SAM" id="MobiDB-lite"/>
    </source>
</evidence>
<reference evidence="2" key="1">
    <citation type="journal article" date="2023" name="Mol. Phylogenet. Evol.">
        <title>Genome-scale phylogeny and comparative genomics of the fungal order Sordariales.</title>
        <authorList>
            <person name="Hensen N."/>
            <person name="Bonometti L."/>
            <person name="Westerberg I."/>
            <person name="Brannstrom I.O."/>
            <person name="Guillou S."/>
            <person name="Cros-Aarteil S."/>
            <person name="Calhoun S."/>
            <person name="Haridas S."/>
            <person name="Kuo A."/>
            <person name="Mondo S."/>
            <person name="Pangilinan J."/>
            <person name="Riley R."/>
            <person name="LaButti K."/>
            <person name="Andreopoulos B."/>
            <person name="Lipzen A."/>
            <person name="Chen C."/>
            <person name="Yan M."/>
            <person name="Daum C."/>
            <person name="Ng V."/>
            <person name="Clum A."/>
            <person name="Steindorff A."/>
            <person name="Ohm R.A."/>
            <person name="Martin F."/>
            <person name="Silar P."/>
            <person name="Natvig D.O."/>
            <person name="Lalanne C."/>
            <person name="Gautier V."/>
            <person name="Ament-Velasquez S.L."/>
            <person name="Kruys A."/>
            <person name="Hutchinson M.I."/>
            <person name="Powell A.J."/>
            <person name="Barry K."/>
            <person name="Miller A.N."/>
            <person name="Grigoriev I.V."/>
            <person name="Debuchy R."/>
            <person name="Gladieux P."/>
            <person name="Hiltunen Thoren M."/>
            <person name="Johannesson H."/>
        </authorList>
    </citation>
    <scope>NUCLEOTIDE SEQUENCE</scope>
    <source>
        <strain evidence="2">CBS 123565</strain>
    </source>
</reference>
<feature type="compositionally biased region" description="Basic and acidic residues" evidence="1">
    <location>
        <begin position="313"/>
        <end position="349"/>
    </location>
</feature>
<keyword evidence="3" id="KW-1185">Reference proteome</keyword>
<feature type="compositionally biased region" description="Basic and acidic residues" evidence="1">
    <location>
        <begin position="133"/>
        <end position="169"/>
    </location>
</feature>